<dbReference type="SUPFAM" id="SSF56059">
    <property type="entry name" value="Glutathione synthetase ATP-binding domain-like"/>
    <property type="match status" value="1"/>
</dbReference>
<dbReference type="Gene3D" id="3.30.1490.20">
    <property type="entry name" value="ATP-grasp fold, A domain"/>
    <property type="match status" value="1"/>
</dbReference>
<dbReference type="Gene3D" id="3.40.50.20">
    <property type="match status" value="1"/>
</dbReference>
<keyword evidence="6" id="KW-0479">Metal-binding</keyword>
<dbReference type="InterPro" id="IPR020560">
    <property type="entry name" value="PRibGlycinamide_synth_C-dom"/>
</dbReference>
<evidence type="ECO:0000256" key="1">
    <source>
        <dbReference type="ARBA" id="ARBA00001936"/>
    </source>
</evidence>
<evidence type="ECO:0000256" key="4">
    <source>
        <dbReference type="ARBA" id="ARBA00013255"/>
    </source>
</evidence>
<dbReference type="Gene3D" id="3.90.600.10">
    <property type="entry name" value="Phosphoribosylglycinamide synthetase, C-terminal domain"/>
    <property type="match status" value="1"/>
</dbReference>
<keyword evidence="7 15" id="KW-0547">Nucleotide-binding</keyword>
<name>A0A9D2ARZ4_9FIRM</name>
<evidence type="ECO:0000256" key="2">
    <source>
        <dbReference type="ARBA" id="ARBA00001946"/>
    </source>
</evidence>
<comment type="cofactor">
    <cofactor evidence="2">
        <name>Mg(2+)</name>
        <dbReference type="ChEBI" id="CHEBI:18420"/>
    </cofactor>
</comment>
<dbReference type="InterPro" id="IPR016185">
    <property type="entry name" value="PreATP-grasp_dom_sf"/>
</dbReference>
<evidence type="ECO:0000256" key="12">
    <source>
        <dbReference type="ARBA" id="ARBA00042242"/>
    </source>
</evidence>
<dbReference type="GO" id="GO:0009113">
    <property type="term" value="P:purine nucleobase biosynthetic process"/>
    <property type="evidence" value="ECO:0007669"/>
    <property type="project" value="InterPro"/>
</dbReference>
<accession>A0A9D2ARZ4</accession>
<evidence type="ECO:0000313" key="18">
    <source>
        <dbReference type="Proteomes" id="UP000824249"/>
    </source>
</evidence>
<dbReference type="Gene3D" id="3.30.470.20">
    <property type="entry name" value="ATP-grasp fold, B domain"/>
    <property type="match status" value="1"/>
</dbReference>
<sequence>MNVLVIGNGGREHAIVAALAKSPLVGKIYCMKGNAGIAELAECVDVDYCDLRAVGDWVDAHPDVGYTVIAPDDPLALGLADELEKRGHKVFGPNKRAAQIESSKAFAKELMKKYGIPTAAYETFDDYDAALAYIEKGKFPVVLKADGLALGKGVLICETEQEAKEGLRRIMLDKAFGAAGDHVVVEEYLTGKEFTPGEEVSVLTFTDGKTIVPMIASCDHKRVFDGDKGPNTGGMGTFTPCPFYDEAVAEEVREKILLPTVRAMNAEGRPFKGVLYFGLMRTPDGMKVIEYNARFGDPETQVVLPLLKTDLMEIFLAVTEERLADVKIEWEEGACVCVVLASGGYPQHYEKGKPIEIGDLDEGVFLYHAGTKREGGVLQTSGGRVIGVCAKGATVAEAREKAYRNVEKIRFEGMQYRKDIGIKYVRAER</sequence>
<dbReference type="SUPFAM" id="SSF52440">
    <property type="entry name" value="PreATP-grasp domain"/>
    <property type="match status" value="1"/>
</dbReference>
<dbReference type="FunFam" id="3.30.1490.20:FF:000006">
    <property type="entry name" value="phosphoribosylamine--glycine ligase, chloroplastic-like"/>
    <property type="match status" value="1"/>
</dbReference>
<keyword evidence="8 14" id="KW-0658">Purine biosynthesis</keyword>
<protein>
    <recommendedName>
        <fullName evidence="4 14">Phosphoribosylamine--glycine ligase</fullName>
        <ecNumber evidence="4 14">6.3.4.13</ecNumber>
    </recommendedName>
    <alternativeName>
        <fullName evidence="14">GARS</fullName>
    </alternativeName>
    <alternativeName>
        <fullName evidence="12 14">Glycinamide ribonucleotide synthetase</fullName>
    </alternativeName>
    <alternativeName>
        <fullName evidence="13 14">Phosphoribosylglycinamide synthetase</fullName>
    </alternativeName>
</protein>
<evidence type="ECO:0000256" key="9">
    <source>
        <dbReference type="ARBA" id="ARBA00022840"/>
    </source>
</evidence>
<dbReference type="InterPro" id="IPR011054">
    <property type="entry name" value="Rudment_hybrid_motif"/>
</dbReference>
<dbReference type="PANTHER" id="PTHR43472:SF1">
    <property type="entry name" value="PHOSPHORIBOSYLAMINE--GLYCINE LIGASE, CHLOROPLASTIC"/>
    <property type="match status" value="1"/>
</dbReference>
<comment type="similarity">
    <text evidence="11 14">Belongs to the GARS family.</text>
</comment>
<dbReference type="Proteomes" id="UP000824249">
    <property type="component" value="Unassembled WGS sequence"/>
</dbReference>
<evidence type="ECO:0000256" key="13">
    <source>
        <dbReference type="ARBA" id="ARBA00042864"/>
    </source>
</evidence>
<evidence type="ECO:0000259" key="16">
    <source>
        <dbReference type="PROSITE" id="PS50975"/>
    </source>
</evidence>
<dbReference type="InterPro" id="IPR020561">
    <property type="entry name" value="PRibGlycinamid_synth_ATP-grasp"/>
</dbReference>
<dbReference type="NCBIfam" id="TIGR00877">
    <property type="entry name" value="purD"/>
    <property type="match status" value="1"/>
</dbReference>
<dbReference type="EMBL" id="DXFD01000060">
    <property type="protein sequence ID" value="HIX46871.1"/>
    <property type="molecule type" value="Genomic_DNA"/>
</dbReference>
<dbReference type="InterPro" id="IPR000115">
    <property type="entry name" value="PRibGlycinamide_synth"/>
</dbReference>
<dbReference type="SUPFAM" id="SSF51246">
    <property type="entry name" value="Rudiment single hybrid motif"/>
    <property type="match status" value="1"/>
</dbReference>
<dbReference type="GO" id="GO:0046872">
    <property type="term" value="F:metal ion binding"/>
    <property type="evidence" value="ECO:0007669"/>
    <property type="project" value="UniProtKB-KW"/>
</dbReference>
<dbReference type="Pfam" id="PF02843">
    <property type="entry name" value="GARS_C"/>
    <property type="match status" value="1"/>
</dbReference>
<feature type="domain" description="ATP-grasp" evidence="16">
    <location>
        <begin position="108"/>
        <end position="320"/>
    </location>
</feature>
<dbReference type="HAMAP" id="MF_00138">
    <property type="entry name" value="GARS"/>
    <property type="match status" value="1"/>
</dbReference>
<dbReference type="Pfam" id="PF01071">
    <property type="entry name" value="GARS_A"/>
    <property type="match status" value="1"/>
</dbReference>
<keyword evidence="10" id="KW-0464">Manganese</keyword>
<comment type="cofactor">
    <cofactor evidence="1">
        <name>Mn(2+)</name>
        <dbReference type="ChEBI" id="CHEBI:29035"/>
    </cofactor>
</comment>
<dbReference type="Pfam" id="PF02844">
    <property type="entry name" value="GARS_N"/>
    <property type="match status" value="1"/>
</dbReference>
<evidence type="ECO:0000256" key="10">
    <source>
        <dbReference type="ARBA" id="ARBA00023211"/>
    </source>
</evidence>
<dbReference type="PROSITE" id="PS00184">
    <property type="entry name" value="GARS"/>
    <property type="match status" value="1"/>
</dbReference>
<evidence type="ECO:0000256" key="6">
    <source>
        <dbReference type="ARBA" id="ARBA00022723"/>
    </source>
</evidence>
<dbReference type="FunFam" id="3.30.470.20:FF:000018">
    <property type="entry name" value="Trifunctional purine biosynthetic protein adenosine-3"/>
    <property type="match status" value="1"/>
</dbReference>
<dbReference type="GO" id="GO:0006189">
    <property type="term" value="P:'de novo' IMP biosynthetic process"/>
    <property type="evidence" value="ECO:0007669"/>
    <property type="project" value="UniProtKB-UniRule"/>
</dbReference>
<dbReference type="InterPro" id="IPR011761">
    <property type="entry name" value="ATP-grasp"/>
</dbReference>
<dbReference type="InterPro" id="IPR037123">
    <property type="entry name" value="PRibGlycinamide_synth_C_sf"/>
</dbReference>
<evidence type="ECO:0000256" key="3">
    <source>
        <dbReference type="ARBA" id="ARBA00005174"/>
    </source>
</evidence>
<evidence type="ECO:0000256" key="11">
    <source>
        <dbReference type="ARBA" id="ARBA00038345"/>
    </source>
</evidence>
<proteinExistence type="inferred from homology"/>
<dbReference type="InterPro" id="IPR013815">
    <property type="entry name" value="ATP_grasp_subdomain_1"/>
</dbReference>
<dbReference type="PANTHER" id="PTHR43472">
    <property type="entry name" value="PHOSPHORIBOSYLAMINE--GLYCINE LIGASE"/>
    <property type="match status" value="1"/>
</dbReference>
<dbReference type="InterPro" id="IPR020559">
    <property type="entry name" value="PRibGlycinamide_synth_CS"/>
</dbReference>
<evidence type="ECO:0000313" key="17">
    <source>
        <dbReference type="EMBL" id="HIX46871.1"/>
    </source>
</evidence>
<comment type="catalytic activity">
    <reaction evidence="14">
        <text>5-phospho-beta-D-ribosylamine + glycine + ATP = N(1)-(5-phospho-beta-D-ribosyl)glycinamide + ADP + phosphate + H(+)</text>
        <dbReference type="Rhea" id="RHEA:17453"/>
        <dbReference type="ChEBI" id="CHEBI:15378"/>
        <dbReference type="ChEBI" id="CHEBI:30616"/>
        <dbReference type="ChEBI" id="CHEBI:43474"/>
        <dbReference type="ChEBI" id="CHEBI:57305"/>
        <dbReference type="ChEBI" id="CHEBI:58681"/>
        <dbReference type="ChEBI" id="CHEBI:143788"/>
        <dbReference type="ChEBI" id="CHEBI:456216"/>
        <dbReference type="EC" id="6.3.4.13"/>
    </reaction>
</comment>
<evidence type="ECO:0000256" key="8">
    <source>
        <dbReference type="ARBA" id="ARBA00022755"/>
    </source>
</evidence>
<dbReference type="EC" id="6.3.4.13" evidence="4 14"/>
<keyword evidence="5 14" id="KW-0436">Ligase</keyword>
<comment type="caution">
    <text evidence="17">The sequence shown here is derived from an EMBL/GenBank/DDBJ whole genome shotgun (WGS) entry which is preliminary data.</text>
</comment>
<dbReference type="AlphaFoldDB" id="A0A9D2ARZ4"/>
<evidence type="ECO:0000256" key="7">
    <source>
        <dbReference type="ARBA" id="ARBA00022741"/>
    </source>
</evidence>
<dbReference type="SMART" id="SM01210">
    <property type="entry name" value="GARS_C"/>
    <property type="match status" value="1"/>
</dbReference>
<evidence type="ECO:0000256" key="15">
    <source>
        <dbReference type="PROSITE-ProRule" id="PRU00409"/>
    </source>
</evidence>
<dbReference type="SMART" id="SM01209">
    <property type="entry name" value="GARS_A"/>
    <property type="match status" value="1"/>
</dbReference>
<reference evidence="17" key="2">
    <citation type="submission" date="2021-04" db="EMBL/GenBank/DDBJ databases">
        <authorList>
            <person name="Gilroy R."/>
        </authorList>
    </citation>
    <scope>NUCLEOTIDE SEQUENCE</scope>
    <source>
        <strain evidence="17">26628</strain>
    </source>
</reference>
<dbReference type="InterPro" id="IPR020562">
    <property type="entry name" value="PRibGlycinamide_synth_N"/>
</dbReference>
<keyword evidence="9 15" id="KW-0067">ATP-binding</keyword>
<evidence type="ECO:0000256" key="5">
    <source>
        <dbReference type="ARBA" id="ARBA00022598"/>
    </source>
</evidence>
<dbReference type="GO" id="GO:0004637">
    <property type="term" value="F:phosphoribosylamine-glycine ligase activity"/>
    <property type="evidence" value="ECO:0007669"/>
    <property type="project" value="UniProtKB-UniRule"/>
</dbReference>
<dbReference type="FunFam" id="3.90.600.10:FF:000001">
    <property type="entry name" value="Trifunctional purine biosynthetic protein adenosine-3"/>
    <property type="match status" value="1"/>
</dbReference>
<organism evidence="17 18">
    <name type="scientific">Candidatus Borkfalkia faecigallinarum</name>
    <dbReference type="NCBI Taxonomy" id="2838509"/>
    <lineage>
        <taxon>Bacteria</taxon>
        <taxon>Bacillati</taxon>
        <taxon>Bacillota</taxon>
        <taxon>Clostridia</taxon>
        <taxon>Christensenellales</taxon>
        <taxon>Christensenellaceae</taxon>
        <taxon>Candidatus Borkfalkia</taxon>
    </lineage>
</organism>
<evidence type="ECO:0000256" key="14">
    <source>
        <dbReference type="HAMAP-Rule" id="MF_00138"/>
    </source>
</evidence>
<dbReference type="PROSITE" id="PS50975">
    <property type="entry name" value="ATP_GRASP"/>
    <property type="match status" value="1"/>
</dbReference>
<comment type="pathway">
    <text evidence="3 14">Purine metabolism; IMP biosynthesis via de novo pathway; N(1)-(5-phospho-D-ribosyl)glycinamide from 5-phospho-alpha-D-ribose 1-diphosphate: step 2/2.</text>
</comment>
<gene>
    <name evidence="14 17" type="primary">purD</name>
    <name evidence="17" type="ORF">H9737_04175</name>
</gene>
<dbReference type="GO" id="GO:0005524">
    <property type="term" value="F:ATP binding"/>
    <property type="evidence" value="ECO:0007669"/>
    <property type="project" value="UniProtKB-UniRule"/>
</dbReference>
<reference evidence="17" key="1">
    <citation type="journal article" date="2021" name="PeerJ">
        <title>Extensive microbial diversity within the chicken gut microbiome revealed by metagenomics and culture.</title>
        <authorList>
            <person name="Gilroy R."/>
            <person name="Ravi A."/>
            <person name="Getino M."/>
            <person name="Pursley I."/>
            <person name="Horton D.L."/>
            <person name="Alikhan N.F."/>
            <person name="Baker D."/>
            <person name="Gharbi K."/>
            <person name="Hall N."/>
            <person name="Watson M."/>
            <person name="Adriaenssens E.M."/>
            <person name="Foster-Nyarko E."/>
            <person name="Jarju S."/>
            <person name="Secka A."/>
            <person name="Antonio M."/>
            <person name="Oren A."/>
            <person name="Chaudhuri R.R."/>
            <person name="La Ragione R."/>
            <person name="Hildebrand F."/>
            <person name="Pallen M.J."/>
        </authorList>
    </citation>
    <scope>NUCLEOTIDE SEQUENCE</scope>
    <source>
        <strain evidence="17">26628</strain>
    </source>
</reference>